<gene>
    <name evidence="3" type="ORF">EKH77_04275</name>
</gene>
<protein>
    <submittedName>
        <fullName evidence="3">DUF5134 domain-containing protein</fullName>
    </submittedName>
</protein>
<name>A0A3Q9FUE5_STRLT</name>
<feature type="transmembrane region" description="Helical" evidence="2">
    <location>
        <begin position="36"/>
        <end position="58"/>
    </location>
</feature>
<feature type="transmembrane region" description="Helical" evidence="2">
    <location>
        <begin position="64"/>
        <end position="84"/>
    </location>
</feature>
<proteinExistence type="predicted"/>
<keyword evidence="2" id="KW-1133">Transmembrane helix</keyword>
<keyword evidence="2" id="KW-0812">Transmembrane</keyword>
<reference evidence="3 4" key="1">
    <citation type="submission" date="2018-12" db="EMBL/GenBank/DDBJ databases">
        <title>The whole draft genome of Streptomyce luteoverticillatus CGMCC 15060.</title>
        <authorList>
            <person name="Feng Z."/>
            <person name="Chen G."/>
            <person name="Zhang J."/>
            <person name="Zhu H."/>
            <person name="Yu X."/>
            <person name="Zhang W."/>
            <person name="Zhang X."/>
        </authorList>
    </citation>
    <scope>NUCLEOTIDE SEQUENCE [LARGE SCALE GENOMIC DNA]</scope>
    <source>
        <strain evidence="3 4">CGMCC 15060</strain>
    </source>
</reference>
<feature type="transmembrane region" description="Helical" evidence="2">
    <location>
        <begin position="128"/>
        <end position="146"/>
    </location>
</feature>
<keyword evidence="2" id="KW-0472">Membrane</keyword>
<feature type="region of interest" description="Disordered" evidence="1">
    <location>
        <begin position="160"/>
        <end position="181"/>
    </location>
</feature>
<dbReference type="Pfam" id="PF17197">
    <property type="entry name" value="DUF5134"/>
    <property type="match status" value="1"/>
</dbReference>
<dbReference type="AlphaFoldDB" id="A0A3Q9FUE5"/>
<accession>A0A3Q9FUE5</accession>
<evidence type="ECO:0000313" key="4">
    <source>
        <dbReference type="Proteomes" id="UP000267900"/>
    </source>
</evidence>
<evidence type="ECO:0000256" key="1">
    <source>
        <dbReference type="SAM" id="MobiDB-lite"/>
    </source>
</evidence>
<dbReference type="Proteomes" id="UP000267900">
    <property type="component" value="Chromosome"/>
</dbReference>
<keyword evidence="4" id="KW-1185">Reference proteome</keyword>
<dbReference type="EMBL" id="CP034587">
    <property type="protein sequence ID" value="AZQ70534.1"/>
    <property type="molecule type" value="Genomic_DNA"/>
</dbReference>
<feature type="transmembrane region" description="Helical" evidence="2">
    <location>
        <begin position="96"/>
        <end position="116"/>
    </location>
</feature>
<organism evidence="3 4">
    <name type="scientific">Streptomyces luteoverticillatus</name>
    <name type="common">Streptoverticillium luteoverticillatus</name>
    <dbReference type="NCBI Taxonomy" id="66425"/>
    <lineage>
        <taxon>Bacteria</taxon>
        <taxon>Bacillati</taxon>
        <taxon>Actinomycetota</taxon>
        <taxon>Actinomycetes</taxon>
        <taxon>Kitasatosporales</taxon>
        <taxon>Streptomycetaceae</taxon>
        <taxon>Streptomyces</taxon>
    </lineage>
</organism>
<sequence length="205" mass="20165">MHGPPLLGWSLVALCAAAGLYCLLRARPGAAGERRAAPAGGDAVMALGMAAMAVPAAVLDTPPWGHVLFAALFGVLGLHALTSAGAPPGFRRLHHAVGAFAMAYMSLAMAAAPAGAHAGHTGADRAPAGAPLLTGLLLVYFAVYVVRTVAGVVPVPAGPSVAGNGPGRPGRPGPDAGAGPDTGAELLTACRLSMAIGMVVMLLTM</sequence>
<evidence type="ECO:0000313" key="3">
    <source>
        <dbReference type="EMBL" id="AZQ70534.1"/>
    </source>
</evidence>
<dbReference type="InterPro" id="IPR033458">
    <property type="entry name" value="DUF5134"/>
</dbReference>
<dbReference type="RefSeq" id="WP_126913099.1">
    <property type="nucleotide sequence ID" value="NZ_CP034587.1"/>
</dbReference>
<dbReference type="OrthoDB" id="3873591at2"/>
<evidence type="ECO:0000256" key="2">
    <source>
        <dbReference type="SAM" id="Phobius"/>
    </source>
</evidence>
<feature type="transmembrane region" description="Helical" evidence="2">
    <location>
        <begin position="6"/>
        <end position="24"/>
    </location>
</feature>